<name>A0ABX2HAM2_9FIRM</name>
<dbReference type="PANTHER" id="PTHR21666:SF289">
    <property type="entry name" value="L-ALA--D-GLU ENDOPEPTIDASE"/>
    <property type="match status" value="1"/>
</dbReference>
<dbReference type="PANTHER" id="PTHR21666">
    <property type="entry name" value="PEPTIDASE-RELATED"/>
    <property type="match status" value="1"/>
</dbReference>
<keyword evidence="4" id="KW-1185">Reference proteome</keyword>
<proteinExistence type="predicted"/>
<feature type="domain" description="M23ase beta-sheet core" evidence="2">
    <location>
        <begin position="73"/>
        <end position="175"/>
    </location>
</feature>
<dbReference type="InterPro" id="IPR050570">
    <property type="entry name" value="Cell_wall_metabolism_enzyme"/>
</dbReference>
<dbReference type="CDD" id="cd12797">
    <property type="entry name" value="M23_peptidase"/>
    <property type="match status" value="1"/>
</dbReference>
<dbReference type="EMBL" id="JAAITS010000042">
    <property type="protein sequence ID" value="NSG86517.1"/>
    <property type="molecule type" value="Genomic_DNA"/>
</dbReference>
<comment type="caution">
    <text evidence="3">The sequence shown here is derived from an EMBL/GenBank/DDBJ whole genome shotgun (WGS) entry which is preliminary data.</text>
</comment>
<evidence type="ECO:0000259" key="2">
    <source>
        <dbReference type="Pfam" id="PF01551"/>
    </source>
</evidence>
<evidence type="ECO:0000256" key="1">
    <source>
        <dbReference type="ARBA" id="ARBA00022729"/>
    </source>
</evidence>
<dbReference type="Proteomes" id="UP001644719">
    <property type="component" value="Unassembled WGS sequence"/>
</dbReference>
<reference evidence="3 4" key="1">
    <citation type="journal article" date="2020" name="Cell Host Microbe">
        <title>Functional and Genomic Variation between Human-Derived Isolates of Lachnospiraceae Reveals Inter- and Intra-Species Diversity.</title>
        <authorList>
            <person name="Sorbara M.T."/>
            <person name="Littmann E.R."/>
            <person name="Fontana E."/>
            <person name="Moody T.U."/>
            <person name="Kohout C.E."/>
            <person name="Gjonbalaj M."/>
            <person name="Eaton V."/>
            <person name="Seok R."/>
            <person name="Leiner I.M."/>
            <person name="Pamer E.G."/>
        </authorList>
    </citation>
    <scope>NUCLEOTIDE SEQUENCE [LARGE SCALE GENOMIC DNA]</scope>
    <source>
        <strain evidence="3 4">MSK.17.74</strain>
    </source>
</reference>
<dbReference type="InterPro" id="IPR011055">
    <property type="entry name" value="Dup_hybrid_motif"/>
</dbReference>
<sequence>MLNGKFFPKYLSGNREAYLRFKPKAYYDLRNCYLAVWKDLENFPIPIRNDREIWQEIFYENTFGAARSYGGSRMHEGCDLFGRVSQSGFYPVISMTDGKIEKIGWLPLGGYRIGIRSPHGGYFYYAHLASYEKYFQTGEAVEAGQILGFMGDTGYGEEGMSGKFPVHLHLGIYINPQGKEELSVNPYYVLQAMEKKVKKYTY</sequence>
<evidence type="ECO:0000313" key="3">
    <source>
        <dbReference type="EMBL" id="NSG86517.1"/>
    </source>
</evidence>
<organism evidence="3 4">
    <name type="scientific">Blautia faecis</name>
    <dbReference type="NCBI Taxonomy" id="871665"/>
    <lineage>
        <taxon>Bacteria</taxon>
        <taxon>Bacillati</taxon>
        <taxon>Bacillota</taxon>
        <taxon>Clostridia</taxon>
        <taxon>Lachnospirales</taxon>
        <taxon>Lachnospiraceae</taxon>
        <taxon>Blautia</taxon>
    </lineage>
</organism>
<dbReference type="Pfam" id="PF01551">
    <property type="entry name" value="Peptidase_M23"/>
    <property type="match status" value="1"/>
</dbReference>
<accession>A0ABX2HAM2</accession>
<gene>
    <name evidence="3" type="ORF">G5B17_14125</name>
</gene>
<dbReference type="SUPFAM" id="SSF51261">
    <property type="entry name" value="Duplicated hybrid motif"/>
    <property type="match status" value="1"/>
</dbReference>
<keyword evidence="1" id="KW-0732">Signal</keyword>
<evidence type="ECO:0000313" key="4">
    <source>
        <dbReference type="Proteomes" id="UP001644719"/>
    </source>
</evidence>
<dbReference type="InterPro" id="IPR016047">
    <property type="entry name" value="M23ase_b-sheet_dom"/>
</dbReference>
<protein>
    <submittedName>
        <fullName evidence="3">M23 family metallopeptidase</fullName>
    </submittedName>
</protein>
<dbReference type="Gene3D" id="2.70.70.10">
    <property type="entry name" value="Glucose Permease (Domain IIA)"/>
    <property type="match status" value="1"/>
</dbReference>